<evidence type="ECO:0000313" key="4">
    <source>
        <dbReference type="EMBL" id="CAG2219306.1"/>
    </source>
</evidence>
<evidence type="ECO:0000259" key="3">
    <source>
        <dbReference type="PROSITE" id="PS50234"/>
    </source>
</evidence>
<evidence type="ECO:0000256" key="1">
    <source>
        <dbReference type="SAM" id="Phobius"/>
    </source>
</evidence>
<dbReference type="InterPro" id="IPR001879">
    <property type="entry name" value="GPCR_2_extracellular_dom"/>
</dbReference>
<organism evidence="4 5">
    <name type="scientific">Mytilus edulis</name>
    <name type="common">Blue mussel</name>
    <dbReference type="NCBI Taxonomy" id="6550"/>
    <lineage>
        <taxon>Eukaryota</taxon>
        <taxon>Metazoa</taxon>
        <taxon>Spiralia</taxon>
        <taxon>Lophotrochozoa</taxon>
        <taxon>Mollusca</taxon>
        <taxon>Bivalvia</taxon>
        <taxon>Autobranchia</taxon>
        <taxon>Pteriomorphia</taxon>
        <taxon>Mytilida</taxon>
        <taxon>Mytiloidea</taxon>
        <taxon>Mytilidae</taxon>
        <taxon>Mytilinae</taxon>
        <taxon>Mytilus</taxon>
    </lineage>
</organism>
<dbReference type="InterPro" id="IPR017983">
    <property type="entry name" value="GPCR_2_secretin-like_CS"/>
</dbReference>
<keyword evidence="5" id="KW-1185">Reference proteome</keyword>
<gene>
    <name evidence="4" type="ORF">MEDL_32864</name>
</gene>
<dbReference type="SMART" id="SM00327">
    <property type="entry name" value="VWA"/>
    <property type="match status" value="2"/>
</dbReference>
<name>A0A8S3SFC9_MYTED</name>
<dbReference type="OrthoDB" id="16753at2759"/>
<dbReference type="InterPro" id="IPR050525">
    <property type="entry name" value="ECM_Assembly_Org"/>
</dbReference>
<accession>A0A8S3SFC9</accession>
<dbReference type="InterPro" id="IPR002035">
    <property type="entry name" value="VWF_A"/>
</dbReference>
<dbReference type="EMBL" id="CAJPWZ010001627">
    <property type="protein sequence ID" value="CAG2219306.1"/>
    <property type="molecule type" value="Genomic_DNA"/>
</dbReference>
<dbReference type="PROSITE" id="PS00649">
    <property type="entry name" value="G_PROTEIN_RECEP_F2_1"/>
    <property type="match status" value="1"/>
</dbReference>
<reference evidence="4" key="1">
    <citation type="submission" date="2021-03" db="EMBL/GenBank/DDBJ databases">
        <authorList>
            <person name="Bekaert M."/>
        </authorList>
    </citation>
    <scope>NUCLEOTIDE SEQUENCE</scope>
</reference>
<feature type="transmembrane region" description="Helical" evidence="1">
    <location>
        <begin position="266"/>
        <end position="288"/>
    </location>
</feature>
<comment type="caution">
    <text evidence="4">The sequence shown here is derived from an EMBL/GenBank/DDBJ whole genome shotgun (WGS) entry which is preliminary data.</text>
</comment>
<evidence type="ECO:0000259" key="2">
    <source>
        <dbReference type="PROSITE" id="PS50227"/>
    </source>
</evidence>
<dbReference type="SUPFAM" id="SSF111418">
    <property type="entry name" value="Hormone receptor domain"/>
    <property type="match status" value="1"/>
</dbReference>
<dbReference type="PANTHER" id="PTHR24020">
    <property type="entry name" value="COLLAGEN ALPHA"/>
    <property type="match status" value="1"/>
</dbReference>
<keyword evidence="1" id="KW-0812">Transmembrane</keyword>
<dbReference type="Gene3D" id="4.10.1240.10">
    <property type="entry name" value="GPCR, family 2, extracellular hormone receptor domain"/>
    <property type="match status" value="1"/>
</dbReference>
<dbReference type="CDD" id="cd01450">
    <property type="entry name" value="vWFA_subfamily_ECM"/>
    <property type="match status" value="1"/>
</dbReference>
<proteinExistence type="predicted"/>
<dbReference type="GO" id="GO:0004930">
    <property type="term" value="F:G protein-coupled receptor activity"/>
    <property type="evidence" value="ECO:0007669"/>
    <property type="project" value="InterPro"/>
</dbReference>
<dbReference type="Gene3D" id="2.20.100.10">
    <property type="entry name" value="Thrombospondin type-1 (TSP1) repeat"/>
    <property type="match status" value="2"/>
</dbReference>
<sequence length="863" mass="96795">MIIQSGRLYLDVSLTSTLANKKCHSRLGYHDPATFDLYSCAWCYDFLFSVNGKTLSASIHEPYLRETDQTIADYYLVPDITDNGNFSRICSTLTNDECKRWHACCMNAHDCCGRQLSAPPVTNGTCARTWDGWGCWDDTPPSTSVYLSCPAYISFSISTIQAEKTCVSDGTWQIRDGQPWTNYQPCLNFHELKTSVYIGIACSASSISLLFPALIIFLKYNSLRKQCRIRLHIHFFLALLLKEIASARRQSKLRHPRRYIHTFSQIIMECHGLILLVSLMGICSVDFVSAKNRVDCQMSSWSIWSQIYGFGVRSKERTILRCPDNGGRSCPSREKIQYTSRKPSIQATAKQIVRSFLQRNSKTASLTNNIYVRRNVPVGLFRDLLIIIDSSGSVGANNFKIAKQQVAKLLGLLCPRPDPFNVNSNNGYNRAALIQFSSHVIEEFDFVATKNLVELQSSINSVRYRGGSTCTGDAFEKAIQMFTSSKGSRQGTKHEVLVLTDGQSNCGKRLSTVLPRLHAKATVFGLMIGRFSSRGKKELTSYVSEPKPDHLFANHKRHIRIFLKIIMKCNGLVFAVLLMAICSDGFIFTKKKVDCLVSKWSMWSEVYGFGVRSKERVILRYPDNGGKACPTNTTILHYSPKKPTIKATASQIVTSFLHRNVKPSTLSPCSNYKRDVPIGLFRDLLIIIDSSGSVGHTNFNIAKQQVAELLGLLCPLPDPFNTYRNTGYNRAALIQYSRRVVEEFDFNAKKNIADLQSSIKKVRYIGSMTCTGDAFEKAINMFTSAKGMRQGTKHEVLILTDGQSNCGKSLSSVLPRLHAEATVFGLMIGDFSNEGKKELTSYVSNPKPDHLFAVESYQDLKNY</sequence>
<dbReference type="AlphaFoldDB" id="A0A8S3SFC9"/>
<feature type="domain" description="VWFA" evidence="3">
    <location>
        <begin position="683"/>
        <end position="863"/>
    </location>
</feature>
<dbReference type="PANTHER" id="PTHR24020:SF87">
    <property type="entry name" value="COLLAGEN ALPHA-1(VI) CHAIN-LIKE"/>
    <property type="match status" value="1"/>
</dbReference>
<dbReference type="PRINTS" id="PR00453">
    <property type="entry name" value="VWFADOMAIN"/>
</dbReference>
<feature type="domain" description="VWFA" evidence="3">
    <location>
        <begin position="383"/>
        <end position="552"/>
    </location>
</feature>
<dbReference type="Proteomes" id="UP000683360">
    <property type="component" value="Unassembled WGS sequence"/>
</dbReference>
<feature type="domain" description="G-protein coupled receptors family 2 profile 1" evidence="2">
    <location>
        <begin position="111"/>
        <end position="190"/>
    </location>
</feature>
<protein>
    <submittedName>
        <fullName evidence="4">CALCR</fullName>
    </submittedName>
</protein>
<keyword evidence="1" id="KW-1133">Transmembrane helix</keyword>
<dbReference type="InterPro" id="IPR036383">
    <property type="entry name" value="TSP1_rpt_sf"/>
</dbReference>
<dbReference type="SUPFAM" id="SSF53300">
    <property type="entry name" value="vWA-like"/>
    <property type="match status" value="2"/>
</dbReference>
<dbReference type="InterPro" id="IPR036445">
    <property type="entry name" value="GPCR_2_extracell_dom_sf"/>
</dbReference>
<dbReference type="PROSITE" id="PS50234">
    <property type="entry name" value="VWFA"/>
    <property type="match status" value="2"/>
</dbReference>
<dbReference type="PROSITE" id="PS50227">
    <property type="entry name" value="G_PROTEIN_RECEP_F2_3"/>
    <property type="match status" value="1"/>
</dbReference>
<dbReference type="Gene3D" id="3.40.50.410">
    <property type="entry name" value="von Willebrand factor, type A domain"/>
    <property type="match status" value="2"/>
</dbReference>
<dbReference type="SMART" id="SM00008">
    <property type="entry name" value="HormR"/>
    <property type="match status" value="1"/>
</dbReference>
<dbReference type="Pfam" id="PF00092">
    <property type="entry name" value="VWA"/>
    <property type="match status" value="2"/>
</dbReference>
<keyword evidence="1" id="KW-0472">Membrane</keyword>
<dbReference type="GO" id="GO:0016020">
    <property type="term" value="C:membrane"/>
    <property type="evidence" value="ECO:0007669"/>
    <property type="project" value="InterPro"/>
</dbReference>
<dbReference type="InterPro" id="IPR036465">
    <property type="entry name" value="vWFA_dom_sf"/>
</dbReference>
<dbReference type="Pfam" id="PF02793">
    <property type="entry name" value="HRM"/>
    <property type="match status" value="1"/>
</dbReference>
<evidence type="ECO:0000313" key="5">
    <source>
        <dbReference type="Proteomes" id="UP000683360"/>
    </source>
</evidence>
<feature type="transmembrane region" description="Helical" evidence="1">
    <location>
        <begin position="196"/>
        <end position="217"/>
    </location>
</feature>